<name>A0A6G9ZZH2_LYSSH</name>
<accession>A0A6G9ZZH2</accession>
<keyword evidence="1" id="KW-0614">Plasmid</keyword>
<dbReference type="AlphaFoldDB" id="A0A6G9ZZH2"/>
<evidence type="ECO:0000313" key="1">
    <source>
        <dbReference type="EMBL" id="QIS31118.1"/>
    </source>
</evidence>
<protein>
    <recommendedName>
        <fullName evidence="2">RiboL-PSP-HEPN domain-containing protein</fullName>
    </recommendedName>
</protein>
<reference evidence="1" key="1">
    <citation type="submission" date="2020-02" db="EMBL/GenBank/DDBJ databases">
        <authorList>
            <person name="Hu X."/>
            <person name="Yuan Z."/>
            <person name="Cheng J."/>
            <person name="Geng P."/>
        </authorList>
    </citation>
    <scope>NUCLEOTIDE SEQUENCE</scope>
    <source>
        <strain evidence="1">SSII-1</strain>
        <plasmid evidence="1">pSSII-1</plasmid>
    </source>
</reference>
<organism evidence="1">
    <name type="scientific">Lysinibacillus sphaericus</name>
    <name type="common">Bacillus sphaericus</name>
    <dbReference type="NCBI Taxonomy" id="1421"/>
    <lineage>
        <taxon>Bacteria</taxon>
        <taxon>Bacillati</taxon>
        <taxon>Bacillota</taxon>
        <taxon>Bacilli</taxon>
        <taxon>Bacillales</taxon>
        <taxon>Bacillaceae</taxon>
        <taxon>Lysinibacillus</taxon>
    </lineage>
</organism>
<geneLocation type="plasmid" evidence="1">
    <name>pSSII-1</name>
</geneLocation>
<dbReference type="EMBL" id="MT075580">
    <property type="protein sequence ID" value="QIS31118.1"/>
    <property type="molecule type" value="Genomic_DNA"/>
</dbReference>
<proteinExistence type="predicted"/>
<evidence type="ECO:0008006" key="2">
    <source>
        <dbReference type="Google" id="ProtNLM"/>
    </source>
</evidence>
<sequence length="244" mass="29551">MVDDIELEIFDNMPFRGTAKEADEIIEIISGCIKEIRESNNIRYIVLETWFTIDYFILHAIGKAFRLSDFNTKDFDCKMEILPNNFNNRLRIFEKVLNVQRTLPENPYEYQIKLPVRFMRYMKKEDKDFYNKFIKLELKYYETFHPEIIEQKKKDKNPLRVLSETVQYKANKEWYETYKTIDKEWLDRARRINKVRNRAAHSYTPEEIYKELDGILKFNDKNAFEESKNYCLETIETLLGVKVV</sequence>